<proteinExistence type="predicted"/>
<keyword evidence="2" id="KW-1185">Reference proteome</keyword>
<protein>
    <submittedName>
        <fullName evidence="1">Uncharacterized protein</fullName>
    </submittedName>
</protein>
<sequence length="185" mass="21197">MTNSRYEKYPGDERTYEKLEYNAKSKHWIMGCTAQVPTQDGDSFRCAFKKRDDHLKKEISNGKLHECFPDSTKQKDIRNFILSTESQMEGSVEFNADGIFRRLAILLAKHNISLSTGESDEIYNLIVYSFCLGYTTSKENGKTAIQLVYISRVLRHCVPPYAILVNLTLYKTVNVNFTTQTTTPT</sequence>
<reference evidence="1" key="1">
    <citation type="submission" date="2006-10" db="EMBL/GenBank/DDBJ databases">
        <authorList>
            <person name="Amadeo P."/>
            <person name="Zhao Q."/>
            <person name="Wortman J."/>
            <person name="Fraser-Liggett C."/>
            <person name="Carlton J."/>
        </authorList>
    </citation>
    <scope>NUCLEOTIDE SEQUENCE</scope>
    <source>
        <strain evidence="1">G3</strain>
    </source>
</reference>
<dbReference type="AlphaFoldDB" id="A2HAS7"/>
<name>A2HAS7_TRIV3</name>
<dbReference type="VEuPathDB" id="TrichDB:TVAGG3_0946210"/>
<evidence type="ECO:0000313" key="2">
    <source>
        <dbReference type="Proteomes" id="UP000001542"/>
    </source>
</evidence>
<dbReference type="Proteomes" id="UP000001542">
    <property type="component" value="Unassembled WGS sequence"/>
</dbReference>
<evidence type="ECO:0000313" key="1">
    <source>
        <dbReference type="EMBL" id="EAX73490.1"/>
    </source>
</evidence>
<gene>
    <name evidence="1" type="ORF">TVAG_342570</name>
</gene>
<reference evidence="1" key="2">
    <citation type="journal article" date="2007" name="Science">
        <title>Draft genome sequence of the sexually transmitted pathogen Trichomonas vaginalis.</title>
        <authorList>
            <person name="Carlton J.M."/>
            <person name="Hirt R.P."/>
            <person name="Silva J.C."/>
            <person name="Delcher A.L."/>
            <person name="Schatz M."/>
            <person name="Zhao Q."/>
            <person name="Wortman J.R."/>
            <person name="Bidwell S.L."/>
            <person name="Alsmark U.C.M."/>
            <person name="Besteiro S."/>
            <person name="Sicheritz-Ponten T."/>
            <person name="Noel C.J."/>
            <person name="Dacks J.B."/>
            <person name="Foster P.G."/>
            <person name="Simillion C."/>
            <person name="Van de Peer Y."/>
            <person name="Miranda-Saavedra D."/>
            <person name="Barton G.J."/>
            <person name="Westrop G.D."/>
            <person name="Mueller S."/>
            <person name="Dessi D."/>
            <person name="Fiori P.L."/>
            <person name="Ren Q."/>
            <person name="Paulsen I."/>
            <person name="Zhang H."/>
            <person name="Bastida-Corcuera F.D."/>
            <person name="Simoes-Barbosa A."/>
            <person name="Brown M.T."/>
            <person name="Hayes R.D."/>
            <person name="Mukherjee M."/>
            <person name="Okumura C.Y."/>
            <person name="Schneider R."/>
            <person name="Smith A.J."/>
            <person name="Vanacova S."/>
            <person name="Villalvazo M."/>
            <person name="Haas B.J."/>
            <person name="Pertea M."/>
            <person name="Feldblyum T.V."/>
            <person name="Utterback T.R."/>
            <person name="Shu C.L."/>
            <person name="Osoegawa K."/>
            <person name="de Jong P.J."/>
            <person name="Hrdy I."/>
            <person name="Horvathova L."/>
            <person name="Zubacova Z."/>
            <person name="Dolezal P."/>
            <person name="Malik S.B."/>
            <person name="Logsdon J.M. Jr."/>
            <person name="Henze K."/>
            <person name="Gupta A."/>
            <person name="Wang C.C."/>
            <person name="Dunne R.L."/>
            <person name="Upcroft J.A."/>
            <person name="Upcroft P."/>
            <person name="White O."/>
            <person name="Salzberg S.L."/>
            <person name="Tang P."/>
            <person name="Chiu C.-H."/>
            <person name="Lee Y.-S."/>
            <person name="Embley T.M."/>
            <person name="Coombs G.H."/>
            <person name="Mottram J.C."/>
            <person name="Tachezy J."/>
            <person name="Fraser-Liggett C.M."/>
            <person name="Johnson P.J."/>
        </authorList>
    </citation>
    <scope>NUCLEOTIDE SEQUENCE [LARGE SCALE GENOMIC DNA]</scope>
    <source>
        <strain evidence="1">G3</strain>
    </source>
</reference>
<dbReference type="InParanoid" id="A2HAS7"/>
<dbReference type="EMBL" id="DS130001">
    <property type="protein sequence ID" value="EAX73490.1"/>
    <property type="molecule type" value="Genomic_DNA"/>
</dbReference>
<accession>A2HAS7</accession>
<dbReference type="VEuPathDB" id="TrichDB:TVAG_342570"/>
<organism evidence="1 2">
    <name type="scientific">Trichomonas vaginalis (strain ATCC PRA-98 / G3)</name>
    <dbReference type="NCBI Taxonomy" id="412133"/>
    <lineage>
        <taxon>Eukaryota</taxon>
        <taxon>Metamonada</taxon>
        <taxon>Parabasalia</taxon>
        <taxon>Trichomonadida</taxon>
        <taxon>Trichomonadidae</taxon>
        <taxon>Trichomonas</taxon>
    </lineage>
</organism>